<reference evidence="5 6" key="1">
    <citation type="submission" date="2018-03" db="EMBL/GenBank/DDBJ databases">
        <title>Draft genome sequence of Rohu Carp (Labeo rohita).</title>
        <authorList>
            <person name="Das P."/>
            <person name="Kushwaha B."/>
            <person name="Joshi C.G."/>
            <person name="Kumar D."/>
            <person name="Nagpure N.S."/>
            <person name="Sahoo L."/>
            <person name="Das S.P."/>
            <person name="Bit A."/>
            <person name="Patnaik S."/>
            <person name="Meher P.K."/>
            <person name="Jayasankar P."/>
            <person name="Koringa P.G."/>
            <person name="Patel N.V."/>
            <person name="Hinsu A.T."/>
            <person name="Kumar R."/>
            <person name="Pandey M."/>
            <person name="Agarwal S."/>
            <person name="Srivastava S."/>
            <person name="Singh M."/>
            <person name="Iquebal M.A."/>
            <person name="Jaiswal S."/>
            <person name="Angadi U.B."/>
            <person name="Kumar N."/>
            <person name="Raza M."/>
            <person name="Shah T.M."/>
            <person name="Rai A."/>
            <person name="Jena J.K."/>
        </authorList>
    </citation>
    <scope>NUCLEOTIDE SEQUENCE [LARGE SCALE GENOMIC DNA]</scope>
    <source>
        <strain evidence="5">DASCIFA01</strain>
        <tissue evidence="5">Testis</tissue>
    </source>
</reference>
<gene>
    <name evidence="5" type="ORF">ROHU_027930</name>
</gene>
<dbReference type="InterPro" id="IPR041577">
    <property type="entry name" value="RT_RNaseH_2"/>
</dbReference>
<dbReference type="Proteomes" id="UP000290572">
    <property type="component" value="Unassembled WGS sequence"/>
</dbReference>
<dbReference type="EMBL" id="QBIY01012829">
    <property type="protein sequence ID" value="RXN15768.1"/>
    <property type="molecule type" value="Genomic_DNA"/>
</dbReference>
<dbReference type="PROSITE" id="PS50994">
    <property type="entry name" value="INTEGRASE"/>
    <property type="match status" value="1"/>
</dbReference>
<dbReference type="Gene3D" id="3.30.70.270">
    <property type="match status" value="1"/>
</dbReference>
<dbReference type="Pfam" id="PF17919">
    <property type="entry name" value="RT_RNaseH_2"/>
    <property type="match status" value="1"/>
</dbReference>
<dbReference type="Pfam" id="PF00665">
    <property type="entry name" value="rve"/>
    <property type="match status" value="1"/>
</dbReference>
<dbReference type="GO" id="GO:0003824">
    <property type="term" value="F:catalytic activity"/>
    <property type="evidence" value="ECO:0007669"/>
    <property type="project" value="UniProtKB-KW"/>
</dbReference>
<dbReference type="FunFam" id="3.30.70.270:FF:000020">
    <property type="entry name" value="Transposon Tf2-6 polyprotein-like Protein"/>
    <property type="match status" value="1"/>
</dbReference>
<dbReference type="FunFam" id="1.10.340.70:FF:000001">
    <property type="entry name" value="Retrovirus-related Pol polyprotein from transposon gypsy-like Protein"/>
    <property type="match status" value="1"/>
</dbReference>
<dbReference type="CDD" id="cd09274">
    <property type="entry name" value="RNase_HI_RT_Ty3"/>
    <property type="match status" value="1"/>
</dbReference>
<dbReference type="FunFam" id="3.30.420.10:FF:000032">
    <property type="entry name" value="Retrovirus-related Pol polyprotein from transposon 297-like Protein"/>
    <property type="match status" value="1"/>
</dbReference>
<dbReference type="Pfam" id="PF17921">
    <property type="entry name" value="Integrase_H2C2"/>
    <property type="match status" value="1"/>
</dbReference>
<dbReference type="PANTHER" id="PTHR37984">
    <property type="entry name" value="PROTEIN CBG26694"/>
    <property type="match status" value="1"/>
</dbReference>
<comment type="caution">
    <text evidence="5">The sequence shown here is derived from an EMBL/GenBank/DDBJ whole genome shotgun (WGS) entry which is preliminary data.</text>
</comment>
<dbReference type="InterPro" id="IPR050951">
    <property type="entry name" value="Retrovirus_Pol_polyprotein"/>
</dbReference>
<dbReference type="SUPFAM" id="SSF56672">
    <property type="entry name" value="DNA/RNA polymerases"/>
    <property type="match status" value="1"/>
</dbReference>
<dbReference type="SUPFAM" id="SSF53098">
    <property type="entry name" value="Ribonuclease H-like"/>
    <property type="match status" value="1"/>
</dbReference>
<evidence type="ECO:0000256" key="3">
    <source>
        <dbReference type="SAM" id="Coils"/>
    </source>
</evidence>
<dbReference type="InterPro" id="IPR036397">
    <property type="entry name" value="RNaseH_sf"/>
</dbReference>
<sequence>MSGWYHRFIKDFSSKAAPLHALKKKGTKWNWTEDCQRAFEEIKDDLTKAPILAVPDFTLDFKVQTDASDTGLGAVLTQEFDGQERVIAFASRLLRGAEQAYSASEKECLAVVWAVERWRHYLEGRCFEVLTDHAALTWAFNHPKPSSRLERWTIRLQGFNFVVRYRKGLCNIVPDALSRKHQSETNLIMVTTAIHSSTITNDLPVDLAQLALAQKVDAEIQELVVKSKQQNKDDTLRTHFIGKNDVLFRSVPDGKKGQKLQVVVPAVFRDSFLRYAHDNPLSGHLGSFKTLIRLLDFSFWPEIRKDVWRYCRECLVCQQHKPTTSKPAGLLQNTTIVEPGYMLGVDLMGPFPRSTKQHEYLMVVVDYFSKWVELFPLRSAKAPTIAKILVEEIFTRWGTPAFLVSDRGTQFTSNLLKLVCKQWNVTQKLTTTYHPQTNLTERVNRSLKNMIASYVQENHRSWDQWICDFRFALNSAWHASTGYSPAEIALGRKLIGPLERTLQNPPDPDQPSYDAVDRQSQLFDLKGLLKIFKYHQAACLTALKEGFRKQFDVQNALKIIHGDDSEYEGCDSDSDEDIGDPDYTPMAVTQWSPTFVQDLLPAAQKTALLYNLSYLCLANFPNLERIIRSRAVETQLLFGSSDATMLKCILTSENLVQSLFPMLTKAVEKNKPVLAVKFLAKAQVWIKEIISEVDRIVEKYDLHNKDVASSTSDVVKEKIETDKKITQQDHEMKQTENTLNDLKSKLQKATEELAELERKINSKNQEIQDFAKSITKTSKGLGIFAAVVPFVGLIVKSIYDAVHDPENVARMKALEAELNNLIADKTALKQKQWQLELQIIDWQMKFAKANFDRNSIPDPIHLNEVQSSLSKIQAILIQLKNFWENVGQMLKYLEQKTFVGEDLIEDLVELKDEFLESIKAAKEAWSSFGAGCKKASVIFKIQAKDAYKFLESIGPQIVIHITTDIFLCNATWKNPSGVSYPASAGICCDVLTYCIYGSQQGHLSMWVVIIDIPPPC</sequence>
<keyword evidence="1" id="KW-0511">Multifunctional enzyme</keyword>
<dbReference type="InterPro" id="IPR012337">
    <property type="entry name" value="RNaseH-like_sf"/>
</dbReference>
<feature type="coiled-coil region" evidence="3">
    <location>
        <begin position="725"/>
        <end position="773"/>
    </location>
</feature>
<dbReference type="GO" id="GO:0003676">
    <property type="term" value="F:nucleic acid binding"/>
    <property type="evidence" value="ECO:0007669"/>
    <property type="project" value="InterPro"/>
</dbReference>
<name>A0A498M4I4_LABRO</name>
<dbReference type="InterPro" id="IPR001584">
    <property type="entry name" value="Integrase_cat-core"/>
</dbReference>
<dbReference type="FunFam" id="3.10.20.370:FF:000001">
    <property type="entry name" value="Retrovirus-related Pol polyprotein from transposon 17.6-like protein"/>
    <property type="match status" value="1"/>
</dbReference>
<dbReference type="Gene3D" id="1.20.1170.10">
    <property type="match status" value="1"/>
</dbReference>
<dbReference type="InterPro" id="IPR043128">
    <property type="entry name" value="Rev_trsase/Diguanyl_cyclase"/>
</dbReference>
<feature type="domain" description="Integrase catalytic" evidence="4">
    <location>
        <begin position="335"/>
        <end position="493"/>
    </location>
</feature>
<dbReference type="AlphaFoldDB" id="A0A498M4I4"/>
<dbReference type="STRING" id="84645.A0A498M4I4"/>
<dbReference type="GO" id="GO:0015074">
    <property type="term" value="P:DNA integration"/>
    <property type="evidence" value="ECO:0007669"/>
    <property type="project" value="InterPro"/>
</dbReference>
<dbReference type="Gene3D" id="3.30.420.10">
    <property type="entry name" value="Ribonuclease H-like superfamily/Ribonuclease H"/>
    <property type="match status" value="1"/>
</dbReference>
<evidence type="ECO:0000259" key="4">
    <source>
        <dbReference type="PROSITE" id="PS50994"/>
    </source>
</evidence>
<organism evidence="5 6">
    <name type="scientific">Labeo rohita</name>
    <name type="common">Indian major carp</name>
    <name type="synonym">Cyprinus rohita</name>
    <dbReference type="NCBI Taxonomy" id="84645"/>
    <lineage>
        <taxon>Eukaryota</taxon>
        <taxon>Metazoa</taxon>
        <taxon>Chordata</taxon>
        <taxon>Craniata</taxon>
        <taxon>Vertebrata</taxon>
        <taxon>Euteleostomi</taxon>
        <taxon>Actinopterygii</taxon>
        <taxon>Neopterygii</taxon>
        <taxon>Teleostei</taxon>
        <taxon>Ostariophysi</taxon>
        <taxon>Cypriniformes</taxon>
        <taxon>Cyprinidae</taxon>
        <taxon>Labeoninae</taxon>
        <taxon>Labeonini</taxon>
        <taxon>Labeo</taxon>
    </lineage>
</organism>
<dbReference type="PANTHER" id="PTHR37984:SF5">
    <property type="entry name" value="PROTEIN NYNRIN-LIKE"/>
    <property type="match status" value="1"/>
</dbReference>
<keyword evidence="3" id="KW-0175">Coiled coil</keyword>
<dbReference type="Gene3D" id="1.10.340.70">
    <property type="match status" value="1"/>
</dbReference>
<proteinExistence type="predicted"/>
<dbReference type="InterPro" id="IPR043502">
    <property type="entry name" value="DNA/RNA_pol_sf"/>
</dbReference>
<protein>
    <recommendedName>
        <fullName evidence="2">Gypsy retrotransposon integrase-like protein 1</fullName>
    </recommendedName>
</protein>
<keyword evidence="6" id="KW-1185">Reference proteome</keyword>
<evidence type="ECO:0000313" key="5">
    <source>
        <dbReference type="EMBL" id="RXN15768.1"/>
    </source>
</evidence>
<evidence type="ECO:0000256" key="1">
    <source>
        <dbReference type="ARBA" id="ARBA00023268"/>
    </source>
</evidence>
<dbReference type="InterPro" id="IPR041588">
    <property type="entry name" value="Integrase_H2C2"/>
</dbReference>
<evidence type="ECO:0000256" key="2">
    <source>
        <dbReference type="ARBA" id="ARBA00039658"/>
    </source>
</evidence>
<accession>A0A498M4I4</accession>
<evidence type="ECO:0000313" key="6">
    <source>
        <dbReference type="Proteomes" id="UP000290572"/>
    </source>
</evidence>